<protein>
    <submittedName>
        <fullName evidence="2">Uncharacterized protein</fullName>
    </submittedName>
</protein>
<dbReference type="AlphaFoldDB" id="A0A0L0FE61"/>
<reference evidence="2 3" key="1">
    <citation type="submission" date="2011-02" db="EMBL/GenBank/DDBJ databases">
        <title>The Genome Sequence of Sphaeroforma arctica JP610.</title>
        <authorList>
            <consortium name="The Broad Institute Genome Sequencing Platform"/>
            <person name="Russ C."/>
            <person name="Cuomo C."/>
            <person name="Young S.K."/>
            <person name="Zeng Q."/>
            <person name="Gargeya S."/>
            <person name="Alvarado L."/>
            <person name="Berlin A."/>
            <person name="Chapman S.B."/>
            <person name="Chen Z."/>
            <person name="Freedman E."/>
            <person name="Gellesch M."/>
            <person name="Goldberg J."/>
            <person name="Griggs A."/>
            <person name="Gujja S."/>
            <person name="Heilman E."/>
            <person name="Heiman D."/>
            <person name="Howarth C."/>
            <person name="Mehta T."/>
            <person name="Neiman D."/>
            <person name="Pearson M."/>
            <person name="Roberts A."/>
            <person name="Saif S."/>
            <person name="Shea T."/>
            <person name="Shenoy N."/>
            <person name="Sisk P."/>
            <person name="Stolte C."/>
            <person name="Sykes S."/>
            <person name="White J."/>
            <person name="Yandava C."/>
            <person name="Burger G."/>
            <person name="Gray M.W."/>
            <person name="Holland P.W.H."/>
            <person name="King N."/>
            <person name="Lang F.B.F."/>
            <person name="Roger A.J."/>
            <person name="Ruiz-Trillo I."/>
            <person name="Haas B."/>
            <person name="Nusbaum C."/>
            <person name="Birren B."/>
        </authorList>
    </citation>
    <scope>NUCLEOTIDE SEQUENCE [LARGE SCALE GENOMIC DNA]</scope>
    <source>
        <strain evidence="2 3">JP610</strain>
    </source>
</reference>
<dbReference type="GeneID" id="25912923"/>
<feature type="compositionally biased region" description="Basic and acidic residues" evidence="1">
    <location>
        <begin position="8"/>
        <end position="32"/>
    </location>
</feature>
<dbReference type="RefSeq" id="XP_014148951.1">
    <property type="nucleotide sequence ID" value="XM_014293476.1"/>
</dbReference>
<evidence type="ECO:0000313" key="2">
    <source>
        <dbReference type="EMBL" id="KNC75049.1"/>
    </source>
</evidence>
<gene>
    <name evidence="2" type="ORF">SARC_12419</name>
</gene>
<sequence>MKKFLLATERECKRQDRNMEKEQRDADAAPKRKDAELAKFTKKAAPIVQAAAKVSLTEKQAKKVGKYTDDLCVSCQRYSSSMKENS</sequence>
<proteinExistence type="predicted"/>
<keyword evidence="3" id="KW-1185">Reference proteome</keyword>
<evidence type="ECO:0000313" key="3">
    <source>
        <dbReference type="Proteomes" id="UP000054560"/>
    </source>
</evidence>
<dbReference type="EMBL" id="KQ243886">
    <property type="protein sequence ID" value="KNC75049.1"/>
    <property type="molecule type" value="Genomic_DNA"/>
</dbReference>
<name>A0A0L0FE61_9EUKA</name>
<feature type="region of interest" description="Disordered" evidence="1">
    <location>
        <begin position="1"/>
        <end position="32"/>
    </location>
</feature>
<accession>A0A0L0FE61</accession>
<dbReference type="Proteomes" id="UP000054560">
    <property type="component" value="Unassembled WGS sequence"/>
</dbReference>
<organism evidence="2 3">
    <name type="scientific">Sphaeroforma arctica JP610</name>
    <dbReference type="NCBI Taxonomy" id="667725"/>
    <lineage>
        <taxon>Eukaryota</taxon>
        <taxon>Ichthyosporea</taxon>
        <taxon>Ichthyophonida</taxon>
        <taxon>Sphaeroforma</taxon>
    </lineage>
</organism>
<evidence type="ECO:0000256" key="1">
    <source>
        <dbReference type="SAM" id="MobiDB-lite"/>
    </source>
</evidence>